<dbReference type="InterPro" id="IPR051621">
    <property type="entry name" value="T2SS_protein_J"/>
</dbReference>
<comment type="caution">
    <text evidence="9">The sequence shown here is derived from an EMBL/GenBank/DDBJ whole genome shotgun (WGS) entry which is preliminary data.</text>
</comment>
<dbReference type="EMBL" id="JBHSMT010000001">
    <property type="protein sequence ID" value="MFC5472355.1"/>
    <property type="molecule type" value="Genomic_DNA"/>
</dbReference>
<dbReference type="SUPFAM" id="SSF54523">
    <property type="entry name" value="Pili subunits"/>
    <property type="match status" value="1"/>
</dbReference>
<comment type="subcellular location">
    <subcellularLocation>
        <location evidence="1">Cell inner membrane</location>
        <topology evidence="1">Single-pass membrane protein</topology>
    </subcellularLocation>
</comment>
<evidence type="ECO:0000256" key="8">
    <source>
        <dbReference type="SAM" id="Phobius"/>
    </source>
</evidence>
<evidence type="ECO:0000313" key="9">
    <source>
        <dbReference type="EMBL" id="MFC5472355.1"/>
    </source>
</evidence>
<evidence type="ECO:0000256" key="6">
    <source>
        <dbReference type="ARBA" id="ARBA00022989"/>
    </source>
</evidence>
<feature type="transmembrane region" description="Helical" evidence="8">
    <location>
        <begin position="21"/>
        <end position="42"/>
    </location>
</feature>
<keyword evidence="4" id="KW-0997">Cell inner membrane</keyword>
<keyword evidence="10" id="KW-1185">Reference proteome</keyword>
<keyword evidence="3" id="KW-0488">Methylation</keyword>
<name>A0ABW0M2P6_9BURK</name>
<keyword evidence="5 8" id="KW-0812">Transmembrane</keyword>
<keyword evidence="2" id="KW-1003">Cell membrane</keyword>
<dbReference type="PROSITE" id="PS00409">
    <property type="entry name" value="PROKAR_NTER_METHYL"/>
    <property type="match status" value="1"/>
</dbReference>
<dbReference type="NCBIfam" id="TIGR02532">
    <property type="entry name" value="IV_pilin_GFxxxE"/>
    <property type="match status" value="1"/>
</dbReference>
<keyword evidence="7 8" id="KW-0472">Membrane</keyword>
<dbReference type="InterPro" id="IPR045584">
    <property type="entry name" value="Pilin-like"/>
</dbReference>
<evidence type="ECO:0000256" key="1">
    <source>
        <dbReference type="ARBA" id="ARBA00004377"/>
    </source>
</evidence>
<dbReference type="PANTHER" id="PTHR39583">
    <property type="entry name" value="TYPE II SECRETION SYSTEM PROTEIN J-RELATED"/>
    <property type="match status" value="1"/>
</dbReference>
<evidence type="ECO:0000256" key="3">
    <source>
        <dbReference type="ARBA" id="ARBA00022481"/>
    </source>
</evidence>
<dbReference type="RefSeq" id="WP_378993710.1">
    <property type="nucleotide sequence ID" value="NZ_JBHSMT010000001.1"/>
</dbReference>
<evidence type="ECO:0000256" key="7">
    <source>
        <dbReference type="ARBA" id="ARBA00023136"/>
    </source>
</evidence>
<evidence type="ECO:0000313" key="10">
    <source>
        <dbReference type="Proteomes" id="UP001596045"/>
    </source>
</evidence>
<proteinExistence type="predicted"/>
<gene>
    <name evidence="9" type="ORF">ACFPM8_00140</name>
</gene>
<evidence type="ECO:0000256" key="2">
    <source>
        <dbReference type="ARBA" id="ARBA00022475"/>
    </source>
</evidence>
<reference evidence="10" key="1">
    <citation type="journal article" date="2019" name="Int. J. Syst. Evol. Microbiol.">
        <title>The Global Catalogue of Microorganisms (GCM) 10K type strain sequencing project: providing services to taxonomists for standard genome sequencing and annotation.</title>
        <authorList>
            <consortium name="The Broad Institute Genomics Platform"/>
            <consortium name="The Broad Institute Genome Sequencing Center for Infectious Disease"/>
            <person name="Wu L."/>
            <person name="Ma J."/>
        </authorList>
    </citation>
    <scope>NUCLEOTIDE SEQUENCE [LARGE SCALE GENOMIC DNA]</scope>
    <source>
        <strain evidence="10">JCM 17066</strain>
    </source>
</reference>
<organism evidence="9 10">
    <name type="scientific">Paraherbaspirillum soli</name>
    <dbReference type="NCBI Taxonomy" id="631222"/>
    <lineage>
        <taxon>Bacteria</taxon>
        <taxon>Pseudomonadati</taxon>
        <taxon>Pseudomonadota</taxon>
        <taxon>Betaproteobacteria</taxon>
        <taxon>Burkholderiales</taxon>
        <taxon>Oxalobacteraceae</taxon>
        <taxon>Paraherbaspirillum</taxon>
    </lineage>
</organism>
<sequence>MRPRAILVSSARQPKPAAARGFTLVELIIAITILALVAVLGWRGLDSIVRARVALTSELEQTRGMQLTFAQLQSDCAQIAPDTLIPKHVSLLATQDRLLMVRQVFAEQQPTRVQVVSYRLRDGVLTRRESAATRDLRTLDGMWQAALNDADNDPANTPAVVLQSDIARMRMRLWAKDQPGWRPTGVDAAGAADADGGAGDTSTVWTGLELSLQPRGRDGSMVKAFLLGAA</sequence>
<dbReference type="PANTHER" id="PTHR39583:SF2">
    <property type="entry name" value="TYPE II SECRETION SYSTEM PROTEIN J"/>
    <property type="match status" value="1"/>
</dbReference>
<dbReference type="Proteomes" id="UP001596045">
    <property type="component" value="Unassembled WGS sequence"/>
</dbReference>
<evidence type="ECO:0000256" key="5">
    <source>
        <dbReference type="ARBA" id="ARBA00022692"/>
    </source>
</evidence>
<accession>A0ABW0M2P6</accession>
<evidence type="ECO:0000256" key="4">
    <source>
        <dbReference type="ARBA" id="ARBA00022519"/>
    </source>
</evidence>
<dbReference type="InterPro" id="IPR012902">
    <property type="entry name" value="N_methyl_site"/>
</dbReference>
<keyword evidence="6 8" id="KW-1133">Transmembrane helix</keyword>
<dbReference type="Pfam" id="PF07963">
    <property type="entry name" value="N_methyl"/>
    <property type="match status" value="1"/>
</dbReference>
<protein>
    <submittedName>
        <fullName evidence="9">Type II secretion system protein J</fullName>
    </submittedName>
</protein>